<reference evidence="10" key="1">
    <citation type="submission" date="2009-08" db="EMBL/GenBank/DDBJ databases">
        <title>Annotation of Salpingoeca rosetta.</title>
        <authorList>
            <consortium name="The Broad Institute Genome Sequencing Platform"/>
            <person name="Russ C."/>
            <person name="Cuomo C."/>
            <person name="Burger G."/>
            <person name="Gray M.W."/>
            <person name="Holland P.W.H."/>
            <person name="King N."/>
            <person name="Lang F.B.F."/>
            <person name="Roger A.J."/>
            <person name="Ruiz-Trillo I."/>
            <person name="Young S.K."/>
            <person name="Zeng Q."/>
            <person name="Gargeya S."/>
            <person name="Alvarado L."/>
            <person name="Berlin A."/>
            <person name="Chapman S.B."/>
            <person name="Chen Z."/>
            <person name="Freedman E."/>
            <person name="Gellesch M."/>
            <person name="Goldberg J."/>
            <person name="Griggs A."/>
            <person name="Gujja S."/>
            <person name="Heilman E."/>
            <person name="Heiman D."/>
            <person name="Howarth C."/>
            <person name="Mehta T."/>
            <person name="Neiman D."/>
            <person name="Pearson M."/>
            <person name="Roberts A."/>
            <person name="Saif S."/>
            <person name="Shea T."/>
            <person name="Shenoy N."/>
            <person name="Sisk P."/>
            <person name="Stolte C."/>
            <person name="Sykes S."/>
            <person name="White J."/>
            <person name="Yandava C."/>
            <person name="Haas B."/>
            <person name="Nusbaum C."/>
            <person name="Birren B."/>
        </authorList>
    </citation>
    <scope>NUCLEOTIDE SEQUENCE [LARGE SCALE GENOMIC DNA]</scope>
    <source>
        <strain evidence="10">ATCC 50818</strain>
    </source>
</reference>
<gene>
    <name evidence="10" type="ORF">PTSG_12617</name>
</gene>
<dbReference type="GeneID" id="16072039"/>
<organism evidence="11">
    <name type="scientific">Salpingoeca rosetta (strain ATCC 50818 / BSB-021)</name>
    <dbReference type="NCBI Taxonomy" id="946362"/>
    <lineage>
        <taxon>Eukaryota</taxon>
        <taxon>Choanoflagellata</taxon>
        <taxon>Craspedida</taxon>
        <taxon>Salpingoecidae</taxon>
        <taxon>Salpingoeca</taxon>
    </lineage>
</organism>
<evidence type="ECO:0000313" key="11">
    <source>
        <dbReference type="Proteomes" id="UP000007799"/>
    </source>
</evidence>
<evidence type="ECO:0000256" key="1">
    <source>
        <dbReference type="ARBA" id="ARBA00004141"/>
    </source>
</evidence>
<comment type="similarity">
    <text evidence="2">Belongs to the major facilitator superfamily. Folate-biopterin transporter (TC 2.A.71) family.</text>
</comment>
<feature type="transmembrane region" description="Helical" evidence="8">
    <location>
        <begin position="317"/>
        <end position="335"/>
    </location>
</feature>
<dbReference type="Pfam" id="PF00293">
    <property type="entry name" value="NUDIX"/>
    <property type="match status" value="1"/>
</dbReference>
<dbReference type="PANTHER" id="PTHR13030">
    <property type="entry name" value="NUDIX HYDROLASE"/>
    <property type="match status" value="1"/>
</dbReference>
<evidence type="ECO:0000256" key="4">
    <source>
        <dbReference type="ARBA" id="ARBA00022692"/>
    </source>
</evidence>
<dbReference type="KEGG" id="sre:PTSG_12617"/>
<evidence type="ECO:0000313" key="10">
    <source>
        <dbReference type="EMBL" id="EGD76565.1"/>
    </source>
</evidence>
<feature type="transmembrane region" description="Helical" evidence="8">
    <location>
        <begin position="219"/>
        <end position="241"/>
    </location>
</feature>
<evidence type="ECO:0000256" key="6">
    <source>
        <dbReference type="ARBA" id="ARBA00023136"/>
    </source>
</evidence>
<dbReference type="GO" id="GO:0047631">
    <property type="term" value="F:ADP-ribose diphosphatase activity"/>
    <property type="evidence" value="ECO:0007669"/>
    <property type="project" value="InterPro"/>
</dbReference>
<dbReference type="CDD" id="cd03670">
    <property type="entry name" value="NUDIX_ADPRase_Nudt9"/>
    <property type="match status" value="1"/>
</dbReference>
<dbReference type="Proteomes" id="UP000007799">
    <property type="component" value="Unassembled WGS sequence"/>
</dbReference>
<dbReference type="InterPro" id="IPR000086">
    <property type="entry name" value="NUDIX_hydrolase_dom"/>
</dbReference>
<evidence type="ECO:0000256" key="3">
    <source>
        <dbReference type="ARBA" id="ARBA00022448"/>
    </source>
</evidence>
<dbReference type="InterPro" id="IPR036259">
    <property type="entry name" value="MFS_trans_sf"/>
</dbReference>
<feature type="transmembrane region" description="Helical" evidence="8">
    <location>
        <begin position="342"/>
        <end position="364"/>
    </location>
</feature>
<dbReference type="InParanoid" id="F2UHG6"/>
<dbReference type="RefSeq" id="XP_004991479.1">
    <property type="nucleotide sequence ID" value="XM_004991422.1"/>
</dbReference>
<dbReference type="GO" id="GO:0016020">
    <property type="term" value="C:membrane"/>
    <property type="evidence" value="ECO:0007669"/>
    <property type="project" value="UniProtKB-SubCell"/>
</dbReference>
<evidence type="ECO:0000259" key="9">
    <source>
        <dbReference type="PROSITE" id="PS51462"/>
    </source>
</evidence>
<evidence type="ECO:0000256" key="7">
    <source>
        <dbReference type="SAM" id="MobiDB-lite"/>
    </source>
</evidence>
<proteinExistence type="inferred from homology"/>
<dbReference type="SUPFAM" id="SSF103473">
    <property type="entry name" value="MFS general substrate transporter"/>
    <property type="match status" value="1"/>
</dbReference>
<feature type="transmembrane region" description="Helical" evidence="8">
    <location>
        <begin position="76"/>
        <end position="98"/>
    </location>
</feature>
<feature type="transmembrane region" description="Helical" evidence="8">
    <location>
        <begin position="118"/>
        <end position="138"/>
    </location>
</feature>
<dbReference type="Gene3D" id="3.90.79.10">
    <property type="entry name" value="Nucleoside Triphosphate Pyrophosphohydrolase"/>
    <property type="match status" value="1"/>
</dbReference>
<evidence type="ECO:0000256" key="5">
    <source>
        <dbReference type="ARBA" id="ARBA00022989"/>
    </source>
</evidence>
<feature type="compositionally biased region" description="Basic and acidic residues" evidence="7">
    <location>
        <begin position="15"/>
        <end position="39"/>
    </location>
</feature>
<dbReference type="AlphaFoldDB" id="F2UHG6"/>
<dbReference type="Pfam" id="PF03092">
    <property type="entry name" value="BT1"/>
    <property type="match status" value="1"/>
</dbReference>
<dbReference type="Pfam" id="PF25969">
    <property type="entry name" value="NUDT9_N"/>
    <property type="match status" value="1"/>
</dbReference>
<dbReference type="InterPro" id="IPR015797">
    <property type="entry name" value="NUDIX_hydrolase-like_dom_sf"/>
</dbReference>
<feature type="transmembrane region" description="Helical" evidence="8">
    <location>
        <begin position="150"/>
        <end position="173"/>
    </location>
</feature>
<feature type="transmembrane region" description="Helical" evidence="8">
    <location>
        <begin position="376"/>
        <end position="401"/>
    </location>
</feature>
<dbReference type="EMBL" id="GL832974">
    <property type="protein sequence ID" value="EGD76565.1"/>
    <property type="molecule type" value="Genomic_DNA"/>
</dbReference>
<dbReference type="NCBIfam" id="TIGR00788">
    <property type="entry name" value="fbt"/>
    <property type="match status" value="1"/>
</dbReference>
<keyword evidence="4 8" id="KW-0812">Transmembrane</keyword>
<protein>
    <submittedName>
        <fullName evidence="10">ADP-ribose pyrophosphatase</fullName>
    </submittedName>
</protein>
<keyword evidence="5 8" id="KW-1133">Transmembrane helix</keyword>
<dbReference type="OrthoDB" id="754047at2759"/>
<dbReference type="PANTHER" id="PTHR13030:SF8">
    <property type="entry name" value="ADP-RIBOSE PYROPHOSPHATASE, MITOCHONDRIAL"/>
    <property type="match status" value="1"/>
</dbReference>
<dbReference type="InterPro" id="IPR039989">
    <property type="entry name" value="NUDT9"/>
</dbReference>
<feature type="transmembrane region" description="Helical" evidence="8">
    <location>
        <begin position="290"/>
        <end position="311"/>
    </location>
</feature>
<feature type="domain" description="Nudix hydrolase" evidence="9">
    <location>
        <begin position="790"/>
        <end position="946"/>
    </location>
</feature>
<dbReference type="PROSITE" id="PS51462">
    <property type="entry name" value="NUDIX"/>
    <property type="match status" value="1"/>
</dbReference>
<feature type="transmembrane region" description="Helical" evidence="8">
    <location>
        <begin position="530"/>
        <end position="549"/>
    </location>
</feature>
<name>F2UHG6_SALR5</name>
<dbReference type="InterPro" id="IPR004324">
    <property type="entry name" value="FBT"/>
</dbReference>
<keyword evidence="6 8" id="KW-0472">Membrane</keyword>
<dbReference type="eggNOG" id="KOG4195">
    <property type="taxonomic scope" value="Eukaryota"/>
</dbReference>
<accession>F2UHG6</accession>
<evidence type="ECO:0000256" key="8">
    <source>
        <dbReference type="SAM" id="Phobius"/>
    </source>
</evidence>
<dbReference type="SUPFAM" id="SSF55811">
    <property type="entry name" value="Nudix"/>
    <property type="match status" value="1"/>
</dbReference>
<evidence type="ECO:0000256" key="2">
    <source>
        <dbReference type="ARBA" id="ARBA00007015"/>
    </source>
</evidence>
<feature type="region of interest" description="Disordered" evidence="7">
    <location>
        <begin position="1"/>
        <end position="39"/>
    </location>
</feature>
<sequence>MSSSAVVGGGGDWDGDGRLCDQRDDNQDQEQGGREDRNAAVATEDKVDVPWNQPWKLPKHAVQAARVYMGRLTGTFSLQFVILLFLAYCFVKGTLYSFLESAILPYFQSYVKVSGERYHDYLTIAALPWSMKAVFAMISDVIPIRGYHKSYYIGFAGVTAACALTIIASGRFTSDTADAAAMLFFLSHMGVVVVDLLCEGRYAARMRENPGSGPDLVTWVWTSYMTGQLIAAFTVGFLADAGYIRQMFWICVPLAAQITIPVAKGYLQEPRNEPPVTTVLWSKLRLYKRMFSLAACMAVIAMGLVFVALYGTGTTKLVYALMASVVLCTLSLKLMPRTLALANIYMFLVQALYIQFSGVGQFFMTAGPECLPNGPQFSYVFFQTTSSVVEAIFGAIGVTLFQTVFSGWRFQSIFWTTTCIRVFASIFDIALIQRWNLAIGVSDEAMFLIGDRSLYRIAYMLDFMPMVVLTSKLCPKNMESTVYALLAGYQNFGQAIAKALGAFLIESAGIRAQVPCDFTNFGTVMTIGHMLLPLLAMPLTFFMIPNALLTDDLSKHRSAILGLVCQMWREVHNRMGTEAAMTTATPQAACGRSHELTAYWKKIHGHCWCLLLVLVLLCLIEPPCTRPETHQSPAMFGIIGSLWEFVTSFVWGPTPEQVMASIRAGVLPQRFIHTVARCKTYPGGPERFPVPDAKVDWKIPFPGYAPVFYEATVVKKKPVWADDPDNTKSITYNVVDSVHKVDRTSAHGPYTVTKEGHPLNPMGRTGIKGRGLLGRFGPNHAADPVVTRWKRNPVTHAVEYDKDGNPILQFVAILRKDCGLWALPGGMVDPGEVASATVKREFGEEALNALELSPAEAETLKGELDELFHPDSAVVAYKGYVDDPRNTDNAWMETTAVSIHDSDGSLLDKFKLQGGDDASEAKWADYHPGMKLYASHTMFMAIAYEYRKRELQQ</sequence>
<comment type="subcellular location">
    <subcellularLocation>
        <location evidence="1">Membrane</location>
        <topology evidence="1">Multi-pass membrane protein</topology>
    </subcellularLocation>
</comment>
<keyword evidence="3" id="KW-0813">Transport</keyword>
<keyword evidence="11" id="KW-1185">Reference proteome</keyword>
<dbReference type="InterPro" id="IPR039309">
    <property type="entry name" value="BT1"/>
</dbReference>